<gene>
    <name evidence="1" type="ORF">S03H2_44963</name>
</gene>
<comment type="caution">
    <text evidence="1">The sequence shown here is derived from an EMBL/GenBank/DDBJ whole genome shotgun (WGS) entry which is preliminary data.</text>
</comment>
<organism evidence="1">
    <name type="scientific">marine sediment metagenome</name>
    <dbReference type="NCBI Taxonomy" id="412755"/>
    <lineage>
        <taxon>unclassified sequences</taxon>
        <taxon>metagenomes</taxon>
        <taxon>ecological metagenomes</taxon>
    </lineage>
</organism>
<feature type="non-terminal residue" evidence="1">
    <location>
        <position position="1"/>
    </location>
</feature>
<reference evidence="1" key="1">
    <citation type="journal article" date="2014" name="Front. Microbiol.">
        <title>High frequency of phylogenetically diverse reductive dehalogenase-homologous genes in deep subseafloor sedimentary metagenomes.</title>
        <authorList>
            <person name="Kawai M."/>
            <person name="Futagami T."/>
            <person name="Toyoda A."/>
            <person name="Takaki Y."/>
            <person name="Nishi S."/>
            <person name="Hori S."/>
            <person name="Arai W."/>
            <person name="Tsubouchi T."/>
            <person name="Morono Y."/>
            <person name="Uchiyama I."/>
            <person name="Ito T."/>
            <person name="Fujiyama A."/>
            <person name="Inagaki F."/>
            <person name="Takami H."/>
        </authorList>
    </citation>
    <scope>NUCLEOTIDE SEQUENCE</scope>
    <source>
        <strain evidence="1">Expedition CK06-06</strain>
    </source>
</reference>
<evidence type="ECO:0000313" key="1">
    <source>
        <dbReference type="EMBL" id="GAH67240.1"/>
    </source>
</evidence>
<dbReference type="EMBL" id="BARU01028144">
    <property type="protein sequence ID" value="GAH67240.1"/>
    <property type="molecule type" value="Genomic_DNA"/>
</dbReference>
<accession>X1ID92</accession>
<name>X1ID92_9ZZZZ</name>
<protein>
    <submittedName>
        <fullName evidence="1">Uncharacterized protein</fullName>
    </submittedName>
</protein>
<sequence length="72" mass="7764">NLIPKFGNITKYVKIAACTITLSAGADFIFYGPSQLANLIYPTVAFVNAAHSQLLFDEGCIPPPNHPIFKIG</sequence>
<proteinExistence type="predicted"/>
<dbReference type="AlphaFoldDB" id="X1ID92"/>